<dbReference type="AlphaFoldDB" id="A0A7W5BDG7"/>
<dbReference type="EMBL" id="JACHXD010000014">
    <property type="protein sequence ID" value="MBB3121197.1"/>
    <property type="molecule type" value="Genomic_DNA"/>
</dbReference>
<evidence type="ECO:0000313" key="1">
    <source>
        <dbReference type="EMBL" id="MBB3121197.1"/>
    </source>
</evidence>
<protein>
    <submittedName>
        <fullName evidence="1">Uncharacterized protein</fullName>
    </submittedName>
</protein>
<dbReference type="RefSeq" id="WP_183442923.1">
    <property type="nucleotide sequence ID" value="NZ_JACHXD010000014.1"/>
</dbReference>
<reference evidence="1 2" key="1">
    <citation type="submission" date="2020-08" db="EMBL/GenBank/DDBJ databases">
        <title>Genomic Encyclopedia of Type Strains, Phase III (KMG-III): the genomes of soil and plant-associated and newly described type strains.</title>
        <authorList>
            <person name="Whitman W."/>
        </authorList>
    </citation>
    <scope>NUCLEOTIDE SEQUENCE [LARGE SCALE GENOMIC DNA]</scope>
    <source>
        <strain evidence="1 2">CECT 8897</strain>
    </source>
</reference>
<keyword evidence="2" id="KW-1185">Reference proteome</keyword>
<organism evidence="1 2">
    <name type="scientific">Pseudoduganella violacea</name>
    <dbReference type="NCBI Taxonomy" id="1715466"/>
    <lineage>
        <taxon>Bacteria</taxon>
        <taxon>Pseudomonadati</taxon>
        <taxon>Pseudomonadota</taxon>
        <taxon>Betaproteobacteria</taxon>
        <taxon>Burkholderiales</taxon>
        <taxon>Oxalobacteraceae</taxon>
        <taxon>Telluria group</taxon>
        <taxon>Pseudoduganella</taxon>
    </lineage>
</organism>
<sequence>MNNAVSIDDLSVVARQCIAVTCLQRFCRRYQIAHPALSQFIDHVWKVGQADRETFVAWDMGFSALPITGLGDEWPEDVRAAIPEDIYDTLAGLVDHVLETSACTWYGGDLPTTRRQLEIVLSICEQHGVVKPDFRQYTQAQAQLRGGWGPVLTDEEINAWRGLA</sequence>
<gene>
    <name evidence="1" type="ORF">FHS03_004273</name>
</gene>
<evidence type="ECO:0000313" key="2">
    <source>
        <dbReference type="Proteomes" id="UP000541535"/>
    </source>
</evidence>
<comment type="caution">
    <text evidence="1">The sequence shown here is derived from an EMBL/GenBank/DDBJ whole genome shotgun (WGS) entry which is preliminary data.</text>
</comment>
<proteinExistence type="predicted"/>
<accession>A0A7W5BDG7</accession>
<name>A0A7W5BDG7_9BURK</name>
<dbReference type="Proteomes" id="UP000541535">
    <property type="component" value="Unassembled WGS sequence"/>
</dbReference>